<dbReference type="Pfam" id="PF00989">
    <property type="entry name" value="PAS"/>
    <property type="match status" value="1"/>
</dbReference>
<dbReference type="InterPro" id="IPR029016">
    <property type="entry name" value="GAF-like_dom_sf"/>
</dbReference>
<gene>
    <name evidence="5" type="ORF">GCM10008957_34910</name>
</gene>
<dbReference type="RefSeq" id="WP_189091793.1">
    <property type="nucleotide sequence ID" value="NZ_BMQL01000023.1"/>
</dbReference>
<keyword evidence="6" id="KW-1185">Reference proteome</keyword>
<dbReference type="SMART" id="SM00065">
    <property type="entry name" value="GAF"/>
    <property type="match status" value="1"/>
</dbReference>
<dbReference type="Proteomes" id="UP000603865">
    <property type="component" value="Unassembled WGS sequence"/>
</dbReference>
<feature type="domain" description="PAC" evidence="3">
    <location>
        <begin position="436"/>
        <end position="488"/>
    </location>
</feature>
<sequence length="859" mass="93675">MTARKQLQATVHRISDPLLSFDLTWNVTYLNAAAAAGAGLPQPELVGQSIFTTHPEVARSPVLLAAQQAADTGTQQRFSAYSSALGKKLEGTAYPADDGVTVLLRDITAEHRAAIDLHATQERFAKIFEASPLPMLITRLSDGRYIDANPAFLQLTGSQTADLTLPQLYADPDDRAAVLHMIRERRPVLDHPVRYRTRSGAIGEASVSVVLVNVAGDICLVELIRDVNNERQAQQRLQASEQAARQLAAELQRTLDLSIDLIATFDAERRFVSVSAAAERLLGYRPEDLIGRPYFEYVHPDDRQRSDDVPPATVLTTFQNRYNRYIRRDGGVIWLEWTAARQPNGLTYAVARDITERRTATADQAFLAAIIHSSPNAIIGLTLDGKVRSWNRGAEQLYGYSAAEMLGHAITKIVPDELLVDEAHFLARAARGERLPSTETIRVSRTGHRIPVQLSLAPIIDSAGAVVGMSKITQDISDRREAERQVHLLNTTLQRKLSHLSGLREIDVSIASNLDLSVTLGVVLDQVLAQVGVDAATASLLDPHTLTLSFTATRGVTKAALLGTTVPLGQGVAGRVALTRQPEIVNELPTNPSSALGQALVNQEGFTSFAAVPMVAKGKVLGVLGVFRRQSFDASSDWLETLQTLAGQAAIAIDSAQLFLELQRTNLELGLAYQDTIEGWARALDLRDKETEGHSRRVTEMAVGLCRALGVRDAELVHIRRGALLHDIGKMGISDAILLKPGPLTAAEWVEMRRHPGYAVELLAPIKFLRPALEIPQHHHEKWDGSGYPQGLRGAAIPLAARAFAVVDVYDALTNDRPYRAAWTRERALAHLQEQAGSHFDPAVVQTFLALEGDAPTAS</sequence>
<dbReference type="SMART" id="SM00086">
    <property type="entry name" value="PAC"/>
    <property type="match status" value="2"/>
</dbReference>
<accession>A0A918CFC0</accession>
<proteinExistence type="predicted"/>
<protein>
    <recommendedName>
        <fullName evidence="7">PAS domain S-box protein</fullName>
    </recommendedName>
</protein>
<dbReference type="InterPro" id="IPR000700">
    <property type="entry name" value="PAS-assoc_C"/>
</dbReference>
<dbReference type="InterPro" id="IPR035965">
    <property type="entry name" value="PAS-like_dom_sf"/>
</dbReference>
<dbReference type="InterPro" id="IPR003018">
    <property type="entry name" value="GAF"/>
</dbReference>
<dbReference type="Pfam" id="PF08448">
    <property type="entry name" value="PAS_4"/>
    <property type="match status" value="2"/>
</dbReference>
<dbReference type="SMART" id="SM00471">
    <property type="entry name" value="HDc"/>
    <property type="match status" value="1"/>
</dbReference>
<evidence type="ECO:0000259" key="4">
    <source>
        <dbReference type="PROSITE" id="PS51832"/>
    </source>
</evidence>
<evidence type="ECO:0000259" key="2">
    <source>
        <dbReference type="PROSITE" id="PS50112"/>
    </source>
</evidence>
<evidence type="ECO:0000259" key="3">
    <source>
        <dbReference type="PROSITE" id="PS50113"/>
    </source>
</evidence>
<dbReference type="GO" id="GO:0006355">
    <property type="term" value="P:regulation of DNA-templated transcription"/>
    <property type="evidence" value="ECO:0007669"/>
    <property type="project" value="InterPro"/>
</dbReference>
<dbReference type="InterPro" id="IPR006675">
    <property type="entry name" value="HDIG_dom"/>
</dbReference>
<feature type="coiled-coil region" evidence="1">
    <location>
        <begin position="230"/>
        <end position="257"/>
    </location>
</feature>
<dbReference type="Gene3D" id="1.10.3210.10">
    <property type="entry name" value="Hypothetical protein af1432"/>
    <property type="match status" value="1"/>
</dbReference>
<dbReference type="InterPro" id="IPR037522">
    <property type="entry name" value="HD_GYP_dom"/>
</dbReference>
<feature type="domain" description="HD-GYP" evidence="4">
    <location>
        <begin position="669"/>
        <end position="859"/>
    </location>
</feature>
<dbReference type="NCBIfam" id="TIGR00277">
    <property type="entry name" value="HDIG"/>
    <property type="match status" value="1"/>
</dbReference>
<feature type="domain" description="PAS" evidence="2">
    <location>
        <begin position="247"/>
        <end position="304"/>
    </location>
</feature>
<dbReference type="InterPro" id="IPR001610">
    <property type="entry name" value="PAC"/>
</dbReference>
<dbReference type="SUPFAM" id="SSF109604">
    <property type="entry name" value="HD-domain/PDEase-like"/>
    <property type="match status" value="1"/>
</dbReference>
<organism evidence="5 6">
    <name type="scientific">Deinococcus ruber</name>
    <dbReference type="NCBI Taxonomy" id="1848197"/>
    <lineage>
        <taxon>Bacteria</taxon>
        <taxon>Thermotogati</taxon>
        <taxon>Deinococcota</taxon>
        <taxon>Deinococci</taxon>
        <taxon>Deinococcales</taxon>
        <taxon>Deinococcaceae</taxon>
        <taxon>Deinococcus</taxon>
    </lineage>
</organism>
<dbReference type="AlphaFoldDB" id="A0A918CFC0"/>
<dbReference type="Pfam" id="PF13188">
    <property type="entry name" value="PAS_8"/>
    <property type="match status" value="1"/>
</dbReference>
<reference evidence="5" key="2">
    <citation type="submission" date="2020-09" db="EMBL/GenBank/DDBJ databases">
        <authorList>
            <person name="Sun Q."/>
            <person name="Ohkuma M."/>
        </authorList>
    </citation>
    <scope>NUCLEOTIDE SEQUENCE</scope>
    <source>
        <strain evidence="5">JCM 31311</strain>
    </source>
</reference>
<evidence type="ECO:0000313" key="6">
    <source>
        <dbReference type="Proteomes" id="UP000603865"/>
    </source>
</evidence>
<reference evidence="5" key="1">
    <citation type="journal article" date="2014" name="Int. J. Syst. Evol. Microbiol.">
        <title>Complete genome sequence of Corynebacterium casei LMG S-19264T (=DSM 44701T), isolated from a smear-ripened cheese.</title>
        <authorList>
            <consortium name="US DOE Joint Genome Institute (JGI-PGF)"/>
            <person name="Walter F."/>
            <person name="Albersmeier A."/>
            <person name="Kalinowski J."/>
            <person name="Ruckert C."/>
        </authorList>
    </citation>
    <scope>NUCLEOTIDE SEQUENCE</scope>
    <source>
        <strain evidence="5">JCM 31311</strain>
    </source>
</reference>
<evidence type="ECO:0008006" key="7">
    <source>
        <dbReference type="Google" id="ProtNLM"/>
    </source>
</evidence>
<evidence type="ECO:0000313" key="5">
    <source>
        <dbReference type="EMBL" id="GGR19421.1"/>
    </source>
</evidence>
<dbReference type="InterPro" id="IPR013656">
    <property type="entry name" value="PAS_4"/>
</dbReference>
<comment type="caution">
    <text evidence="5">The sequence shown here is derived from an EMBL/GenBank/DDBJ whole genome shotgun (WGS) entry which is preliminary data.</text>
</comment>
<name>A0A918CFC0_9DEIO</name>
<evidence type="ECO:0000256" key="1">
    <source>
        <dbReference type="SAM" id="Coils"/>
    </source>
</evidence>
<dbReference type="InterPro" id="IPR000014">
    <property type="entry name" value="PAS"/>
</dbReference>
<dbReference type="SUPFAM" id="SSF55781">
    <property type="entry name" value="GAF domain-like"/>
    <property type="match status" value="1"/>
</dbReference>
<dbReference type="Gene3D" id="3.30.450.40">
    <property type="match status" value="1"/>
</dbReference>
<feature type="domain" description="PAS" evidence="2">
    <location>
        <begin position="363"/>
        <end position="417"/>
    </location>
</feature>
<dbReference type="Gene3D" id="3.30.450.20">
    <property type="entry name" value="PAS domain"/>
    <property type="match status" value="4"/>
</dbReference>
<dbReference type="Pfam" id="PF13185">
    <property type="entry name" value="GAF_2"/>
    <property type="match status" value="1"/>
</dbReference>
<dbReference type="InterPro" id="IPR003607">
    <property type="entry name" value="HD/PDEase_dom"/>
</dbReference>
<feature type="domain" description="PAS" evidence="2">
    <location>
        <begin position="3"/>
        <end position="56"/>
    </location>
</feature>
<dbReference type="PROSITE" id="PS51832">
    <property type="entry name" value="HD_GYP"/>
    <property type="match status" value="1"/>
</dbReference>
<dbReference type="CDD" id="cd00130">
    <property type="entry name" value="PAS"/>
    <property type="match status" value="3"/>
</dbReference>
<dbReference type="SUPFAM" id="SSF55785">
    <property type="entry name" value="PYP-like sensor domain (PAS domain)"/>
    <property type="match status" value="4"/>
</dbReference>
<dbReference type="PROSITE" id="PS50113">
    <property type="entry name" value="PAC"/>
    <property type="match status" value="1"/>
</dbReference>
<dbReference type="InterPro" id="IPR013767">
    <property type="entry name" value="PAS_fold"/>
</dbReference>
<dbReference type="CDD" id="cd00077">
    <property type="entry name" value="HDc"/>
    <property type="match status" value="1"/>
</dbReference>
<dbReference type="SMART" id="SM00091">
    <property type="entry name" value="PAS"/>
    <property type="match status" value="4"/>
</dbReference>
<dbReference type="PANTHER" id="PTHR45228">
    <property type="entry name" value="CYCLIC DI-GMP PHOSPHODIESTERASE TM_0186-RELATED"/>
    <property type="match status" value="1"/>
</dbReference>
<dbReference type="PANTHER" id="PTHR45228:SF1">
    <property type="entry name" value="CYCLIC DI-GMP PHOSPHODIESTERASE TM_0186"/>
    <property type="match status" value="1"/>
</dbReference>
<dbReference type="Pfam" id="PF13487">
    <property type="entry name" value="HD_5"/>
    <property type="match status" value="1"/>
</dbReference>
<dbReference type="EMBL" id="BMQL01000023">
    <property type="protein sequence ID" value="GGR19421.1"/>
    <property type="molecule type" value="Genomic_DNA"/>
</dbReference>
<dbReference type="NCBIfam" id="TIGR00229">
    <property type="entry name" value="sensory_box"/>
    <property type="match status" value="3"/>
</dbReference>
<dbReference type="InterPro" id="IPR052020">
    <property type="entry name" value="Cyclic_di-GMP/3'3'-cGAMP_PDE"/>
</dbReference>
<dbReference type="PROSITE" id="PS50112">
    <property type="entry name" value="PAS"/>
    <property type="match status" value="3"/>
</dbReference>
<keyword evidence="1" id="KW-0175">Coiled coil</keyword>